<organism evidence="1 2">
    <name type="scientific">Spartinivicinus poritis</name>
    <dbReference type="NCBI Taxonomy" id="2994640"/>
    <lineage>
        <taxon>Bacteria</taxon>
        <taxon>Pseudomonadati</taxon>
        <taxon>Pseudomonadota</taxon>
        <taxon>Gammaproteobacteria</taxon>
        <taxon>Oceanospirillales</taxon>
        <taxon>Zooshikellaceae</taxon>
        <taxon>Spartinivicinus</taxon>
    </lineage>
</organism>
<dbReference type="InterPro" id="IPR029063">
    <property type="entry name" value="SAM-dependent_MTases_sf"/>
</dbReference>
<keyword evidence="1" id="KW-0489">Methyltransferase</keyword>
<dbReference type="NCBIfam" id="TIGR04096">
    <property type="entry name" value="dnd_rel_methyl"/>
    <property type="match status" value="1"/>
</dbReference>
<proteinExistence type="predicted"/>
<evidence type="ECO:0000313" key="2">
    <source>
        <dbReference type="Proteomes" id="UP001528823"/>
    </source>
</evidence>
<reference evidence="1 2" key="1">
    <citation type="submission" date="2022-11" db="EMBL/GenBank/DDBJ databases">
        <title>Spartinivicinus poritis sp. nov., isolated from scleractinian coral Porites lutea.</title>
        <authorList>
            <person name="Zhang G."/>
            <person name="Cai L."/>
            <person name="Wei Q."/>
        </authorList>
    </citation>
    <scope>NUCLEOTIDE SEQUENCE [LARGE SCALE GENOMIC DNA]</scope>
    <source>
        <strain evidence="1 2">A2-2</strain>
    </source>
</reference>
<gene>
    <name evidence="1" type="ORF">ORQ98_29430</name>
</gene>
<dbReference type="GO" id="GO:0008168">
    <property type="term" value="F:methyltransferase activity"/>
    <property type="evidence" value="ECO:0007669"/>
    <property type="project" value="UniProtKB-KW"/>
</dbReference>
<name>A0ABT5UIN6_9GAMM</name>
<dbReference type="SUPFAM" id="SSF53335">
    <property type="entry name" value="S-adenosyl-L-methionine-dependent methyltransferases"/>
    <property type="match status" value="1"/>
</dbReference>
<dbReference type="Proteomes" id="UP001528823">
    <property type="component" value="Unassembled WGS sequence"/>
</dbReference>
<accession>A0ABT5UIN6</accession>
<keyword evidence="2" id="KW-1185">Reference proteome</keyword>
<sequence length="626" mass="72611">MDFEKYKELVAEIKTGKQLPDSIYIHNSALSEISSKLSSVLEKITAALKIPTSDWNILKLYKRDFKVAFLSYPDFETYSYPALKHSFTVDLSKLSVRKSSYENSANPPILHRKETFVKSDFELHALFKEITAEGVDIGLYENPRSIGFKKNWERLVSNKGYFLDEAGRLHPKASRDVNDNVVSISEEVEIERHKTAIDRNQLSQPMQILARHNYFNGDYSVLDYGCGKGDDMRELEAHGIDISGWDPVHYPDGDLFNSDIVNLGFVLNVIENRDERNETLIRAWEYADKILIVSVMIAGNSFLQQFTPYKDGIITSRNTFQRYYTQSEIRSYVETTLDENAIAVGQGIFIVFKDKIEEQNFLLERQHIRRDWQQKTQRQIQSRQPSIKKDLIDKHLELFTDFWETSLELGRIPANNEFEFSDQIRRVAGSHIKAHKALVEHFGNELFEEAQSKRKDDLLVYFALGLFGKRKPQTKMPEGLKRDIKIFYTSYNEAIEQAKEVLFSMGNPELIEESCNKAYELLKSGYLEDGHSYTFHIRHLGDLPPELRIYIGCATQLYGDLDNFHLVKAHMTSGKVSLMRYDDWNKDTPLLVERIKIKMRDQDVDFFDYGGRFEPPPLLNKSQFVS</sequence>
<evidence type="ECO:0000313" key="1">
    <source>
        <dbReference type="EMBL" id="MDE1466080.1"/>
    </source>
</evidence>
<dbReference type="RefSeq" id="WP_274692375.1">
    <property type="nucleotide sequence ID" value="NZ_JAPMOU010000138.1"/>
</dbReference>
<dbReference type="GO" id="GO:0032259">
    <property type="term" value="P:methylation"/>
    <property type="evidence" value="ECO:0007669"/>
    <property type="project" value="UniProtKB-KW"/>
</dbReference>
<keyword evidence="1" id="KW-0808">Transferase</keyword>
<protein>
    <submittedName>
        <fullName evidence="1">DNA phosphorothioation-associated putative methyltransferase</fullName>
    </submittedName>
</protein>
<dbReference type="InterPro" id="IPR024019">
    <property type="entry name" value="CHP04096"/>
</dbReference>
<comment type="caution">
    <text evidence="1">The sequence shown here is derived from an EMBL/GenBank/DDBJ whole genome shotgun (WGS) entry which is preliminary data.</text>
</comment>
<dbReference type="EMBL" id="JAPMOU010000138">
    <property type="protein sequence ID" value="MDE1466080.1"/>
    <property type="molecule type" value="Genomic_DNA"/>
</dbReference>